<dbReference type="AlphaFoldDB" id="A0A933NWS6"/>
<dbReference type="InterPro" id="IPR016919">
    <property type="entry name" value="UCP029416_PTP"/>
</dbReference>
<protein>
    <submittedName>
        <fullName evidence="1">Phosphotyrosine protein phosphatase</fullName>
    </submittedName>
</protein>
<name>A0A933NWS6_9HYPH</name>
<sequence length="107" mass="12242">MTNALFVCSRNRKRSPTAEVVFATWPDVETDSAGLDRGAEIPLSAEQLDWADLIFVMERKHRAKLTQMFRARLNGKRIICLDIPDEYEFMAPELVARLEAAAGRYLR</sequence>
<accession>A0A933NWS6</accession>
<dbReference type="Gene3D" id="3.40.50.2300">
    <property type="match status" value="2"/>
</dbReference>
<gene>
    <name evidence="1" type="ORF">HY834_10675</name>
</gene>
<dbReference type="EMBL" id="JACRAF010000028">
    <property type="protein sequence ID" value="MBI4922204.1"/>
    <property type="molecule type" value="Genomic_DNA"/>
</dbReference>
<dbReference type="InterPro" id="IPR036196">
    <property type="entry name" value="Ptyr_pPase_sf"/>
</dbReference>
<dbReference type="SUPFAM" id="SSF52788">
    <property type="entry name" value="Phosphotyrosine protein phosphatases I"/>
    <property type="match status" value="1"/>
</dbReference>
<dbReference type="PIRSF" id="PIRSF029416">
    <property type="entry name" value="UCP029416_PTP"/>
    <property type="match status" value="1"/>
</dbReference>
<comment type="caution">
    <text evidence="1">The sequence shown here is derived from an EMBL/GenBank/DDBJ whole genome shotgun (WGS) entry which is preliminary data.</text>
</comment>
<evidence type="ECO:0000313" key="1">
    <source>
        <dbReference type="EMBL" id="MBI4922204.1"/>
    </source>
</evidence>
<dbReference type="Proteomes" id="UP000782610">
    <property type="component" value="Unassembled WGS sequence"/>
</dbReference>
<evidence type="ECO:0000313" key="2">
    <source>
        <dbReference type="Proteomes" id="UP000782610"/>
    </source>
</evidence>
<reference evidence="1" key="1">
    <citation type="submission" date="2020-07" db="EMBL/GenBank/DDBJ databases">
        <title>Huge and variable diversity of episymbiotic CPR bacteria and DPANN archaea in groundwater ecosystems.</title>
        <authorList>
            <person name="He C.Y."/>
            <person name="Keren R."/>
            <person name="Whittaker M."/>
            <person name="Farag I.F."/>
            <person name="Doudna J."/>
            <person name="Cate J.H.D."/>
            <person name="Banfield J.F."/>
        </authorList>
    </citation>
    <scope>NUCLEOTIDE SEQUENCE</scope>
    <source>
        <strain evidence="1">NC_groundwater_1586_Pr3_B-0.1um_66_15</strain>
    </source>
</reference>
<proteinExistence type="predicted"/>
<organism evidence="1 2">
    <name type="scientific">Devosia nanyangense</name>
    <dbReference type="NCBI Taxonomy" id="1228055"/>
    <lineage>
        <taxon>Bacteria</taxon>
        <taxon>Pseudomonadati</taxon>
        <taxon>Pseudomonadota</taxon>
        <taxon>Alphaproteobacteria</taxon>
        <taxon>Hyphomicrobiales</taxon>
        <taxon>Devosiaceae</taxon>
        <taxon>Devosia</taxon>
    </lineage>
</organism>